<organism evidence="2 3">
    <name type="scientific">Drosophila albomicans</name>
    <name type="common">Fruit fly</name>
    <dbReference type="NCBI Taxonomy" id="7291"/>
    <lineage>
        <taxon>Eukaryota</taxon>
        <taxon>Metazoa</taxon>
        <taxon>Ecdysozoa</taxon>
        <taxon>Arthropoda</taxon>
        <taxon>Hexapoda</taxon>
        <taxon>Insecta</taxon>
        <taxon>Pterygota</taxon>
        <taxon>Neoptera</taxon>
        <taxon>Endopterygota</taxon>
        <taxon>Diptera</taxon>
        <taxon>Brachycera</taxon>
        <taxon>Muscomorpha</taxon>
        <taxon>Ephydroidea</taxon>
        <taxon>Drosophilidae</taxon>
        <taxon>Drosophila</taxon>
    </lineage>
</organism>
<evidence type="ECO:0000313" key="3">
    <source>
        <dbReference type="RefSeq" id="XP_034101457.1"/>
    </source>
</evidence>
<dbReference type="Proteomes" id="UP000515160">
    <property type="component" value="Chromosome X"/>
</dbReference>
<dbReference type="RefSeq" id="XP_034101457.1">
    <property type="nucleotide sequence ID" value="XM_034245566.2"/>
</dbReference>
<feature type="transmembrane region" description="Helical" evidence="1">
    <location>
        <begin position="194"/>
        <end position="211"/>
    </location>
</feature>
<dbReference type="PANTHER" id="PTHR31061">
    <property type="entry name" value="LD22376P"/>
    <property type="match status" value="1"/>
</dbReference>
<feature type="transmembrane region" description="Helical" evidence="1">
    <location>
        <begin position="136"/>
        <end position="156"/>
    </location>
</feature>
<dbReference type="PANTHER" id="PTHR31061:SF24">
    <property type="entry name" value="LD22376P"/>
    <property type="match status" value="1"/>
</dbReference>
<keyword evidence="1" id="KW-1133">Transmembrane helix</keyword>
<feature type="transmembrane region" description="Helical" evidence="1">
    <location>
        <begin position="293"/>
        <end position="310"/>
    </location>
</feature>
<gene>
    <name evidence="3" type="primary">LOC117566089</name>
</gene>
<feature type="transmembrane region" description="Helical" evidence="1">
    <location>
        <begin position="440"/>
        <end position="459"/>
    </location>
</feature>
<evidence type="ECO:0000313" key="2">
    <source>
        <dbReference type="Proteomes" id="UP000515160"/>
    </source>
</evidence>
<feature type="transmembrane region" description="Helical" evidence="1">
    <location>
        <begin position="538"/>
        <end position="559"/>
    </location>
</feature>
<proteinExistence type="predicted"/>
<accession>A0A6P8XV16</accession>
<sequence>MSLLDKMSFLVEYTEPQWRDLDMRALLVDQAFIYLESQYPETTYLYYVTDHCYTCPFSLIKPLPAGNISAEPVDTVYATSWKIYSQDQGPYGFDNVSAMCTVSRARLEEFSVHNLTLFANGSCNFVMDKPGVNVNYAFLSVFLITAAFLLLLKLFCYGLRRYRYAKTIVLADNANDEADESTQRRKARLRSLDTFRGLTIVLMIFVNNGGGEYKWIAHAYWNGINLADIVFPNYMWMMGVCIPFSIKAQLSRGISKSALCWRIFCRACKLFALGIFWNSMFSLQLETMRQMGVLQRLGISYFVVALLQTLCTRRKLLDGRDLLPFCVQLIVLLALVATYLGVTFGLPVPNCPLGYLGPGGTSQNLAHQPCTGGGAFLVDRLLGTMNLSEPYGATGLYNTYLYDPEGPFGSVMAVAHVILGSFVGISIQLLPTWQSRLKRWLLGALLLGLLGGGLCGFSKEEGLIPLNKTLWSLSFVCVMVAMSLVLYSLIYYVVDVQQLWSGYPFTECGMNGIILFLGHLFILNVLPWHWAIGAMNTHFLLLCENVWSTLIWVAIALYLHNRKFYYHL</sequence>
<reference evidence="3" key="1">
    <citation type="submission" date="2025-08" db="UniProtKB">
        <authorList>
            <consortium name="RefSeq"/>
        </authorList>
    </citation>
    <scope>IDENTIFICATION</scope>
    <source>
        <strain evidence="3">15112-1751.03</strain>
        <tissue evidence="3">Whole Adult</tissue>
    </source>
</reference>
<dbReference type="GeneID" id="117566089"/>
<evidence type="ECO:0000256" key="1">
    <source>
        <dbReference type="SAM" id="Phobius"/>
    </source>
</evidence>
<keyword evidence="1" id="KW-0812">Transmembrane</keyword>
<keyword evidence="1" id="KW-0472">Membrane</keyword>
<feature type="transmembrane region" description="Helical" evidence="1">
    <location>
        <begin position="471"/>
        <end position="493"/>
    </location>
</feature>
<feature type="transmembrane region" description="Helical" evidence="1">
    <location>
        <begin position="322"/>
        <end position="346"/>
    </location>
</feature>
<dbReference type="AlphaFoldDB" id="A0A6P8XV16"/>
<dbReference type="OrthoDB" id="2149840at2759"/>
<feature type="transmembrane region" description="Helical" evidence="1">
    <location>
        <begin position="223"/>
        <end position="246"/>
    </location>
</feature>
<feature type="transmembrane region" description="Helical" evidence="1">
    <location>
        <begin position="258"/>
        <end position="281"/>
    </location>
</feature>
<feature type="transmembrane region" description="Helical" evidence="1">
    <location>
        <begin position="408"/>
        <end position="428"/>
    </location>
</feature>
<protein>
    <submittedName>
        <fullName evidence="3">Heparan-alpha-glucosaminide N-acetyltransferase-like</fullName>
    </submittedName>
</protein>
<keyword evidence="2" id="KW-1185">Reference proteome</keyword>
<name>A0A6P8XV16_DROAB</name>